<dbReference type="Proteomes" id="UP000003163">
    <property type="component" value="Unassembled WGS sequence"/>
</dbReference>
<dbReference type="VEuPathDB" id="MicrosporidiaDB:EDEG_03305"/>
<sequence>MNEAILDLQQEIQIENKSQEESKTYDKIKMVVENKDELKGLGYCANNQKENLLVGTNIQAHFQSPEATINPVKQISQVSYDFIVKSVSENFENNIENYGEVQSLRKM</sequence>
<proteinExistence type="predicted"/>
<protein>
    <submittedName>
        <fullName evidence="1">Uncharacterized protein</fullName>
    </submittedName>
</protein>
<name>J9D3Y5_EDHAE</name>
<dbReference type="InParanoid" id="J9D3Y5"/>
<evidence type="ECO:0000313" key="1">
    <source>
        <dbReference type="EMBL" id="EJW02254.1"/>
    </source>
</evidence>
<evidence type="ECO:0000313" key="2">
    <source>
        <dbReference type="Proteomes" id="UP000003163"/>
    </source>
</evidence>
<comment type="caution">
    <text evidence="1">The sequence shown here is derived from an EMBL/GenBank/DDBJ whole genome shotgun (WGS) entry which is preliminary data.</text>
</comment>
<accession>J9D3Y5</accession>
<organism evidence="1 2">
    <name type="scientific">Edhazardia aedis (strain USNM 41457)</name>
    <name type="common">Microsporidian parasite</name>
    <dbReference type="NCBI Taxonomy" id="1003232"/>
    <lineage>
        <taxon>Eukaryota</taxon>
        <taxon>Fungi</taxon>
        <taxon>Fungi incertae sedis</taxon>
        <taxon>Microsporidia</taxon>
        <taxon>Edhazardia</taxon>
    </lineage>
</organism>
<reference evidence="2" key="2">
    <citation type="submission" date="2015-07" db="EMBL/GenBank/DDBJ databases">
        <title>Contrasting host-pathogen interactions and genome evolution in two generalist and specialist microsporidian pathogens of mosquitoes.</title>
        <authorList>
            <consortium name="The Broad Institute Genomics Platform"/>
            <consortium name="The Broad Institute Genome Sequencing Center for Infectious Disease"/>
            <person name="Cuomo C.A."/>
            <person name="Sanscrainte N.D."/>
            <person name="Goldberg J.M."/>
            <person name="Heiman D."/>
            <person name="Young S."/>
            <person name="Zeng Q."/>
            <person name="Becnel J.J."/>
            <person name="Birren B.W."/>
        </authorList>
    </citation>
    <scope>NUCLEOTIDE SEQUENCE [LARGE SCALE GENOMIC DNA]</scope>
    <source>
        <strain evidence="2">USNM 41457</strain>
    </source>
</reference>
<dbReference type="AlphaFoldDB" id="J9D3Y5"/>
<keyword evidence="2" id="KW-1185">Reference proteome</keyword>
<dbReference type="EMBL" id="AFBI03000081">
    <property type="protein sequence ID" value="EJW02254.1"/>
    <property type="molecule type" value="Genomic_DNA"/>
</dbReference>
<gene>
    <name evidence="1" type="ORF">EDEG_03305</name>
</gene>
<reference evidence="1 2" key="1">
    <citation type="submission" date="2011-08" db="EMBL/GenBank/DDBJ databases">
        <authorList>
            <person name="Liu Z.J."/>
            <person name="Shi F.L."/>
            <person name="Lu J.Q."/>
            <person name="Li M."/>
            <person name="Wang Z.L."/>
        </authorList>
    </citation>
    <scope>NUCLEOTIDE SEQUENCE [LARGE SCALE GENOMIC DNA]</scope>
    <source>
        <strain evidence="1 2">USNM 41457</strain>
    </source>
</reference>
<dbReference type="HOGENOM" id="CLU_2209992_0_0_1"/>